<feature type="domain" description="EGF-like" evidence="4">
    <location>
        <begin position="21"/>
        <end position="65"/>
    </location>
</feature>
<feature type="compositionally biased region" description="Acidic residues" evidence="1">
    <location>
        <begin position="517"/>
        <end position="526"/>
    </location>
</feature>
<dbReference type="STRING" id="112268.A0A182VRP5"/>
<feature type="compositionally biased region" description="Acidic residues" evidence="1">
    <location>
        <begin position="659"/>
        <end position="674"/>
    </location>
</feature>
<reference evidence="6" key="1">
    <citation type="submission" date="2013-03" db="EMBL/GenBank/DDBJ databases">
        <title>The Genome Sequence of Anopheles minimus MINIMUS1.</title>
        <authorList>
            <consortium name="The Broad Institute Genomics Platform"/>
            <person name="Neafsey D.E."/>
            <person name="Walton C."/>
            <person name="Walker B."/>
            <person name="Young S.K."/>
            <person name="Zeng Q."/>
            <person name="Gargeya S."/>
            <person name="Fitzgerald M."/>
            <person name="Haas B."/>
            <person name="Abouelleil A."/>
            <person name="Allen A.W."/>
            <person name="Alvarado L."/>
            <person name="Arachchi H.M."/>
            <person name="Berlin A.M."/>
            <person name="Chapman S.B."/>
            <person name="Gainer-Dewar J."/>
            <person name="Goldberg J."/>
            <person name="Griggs A."/>
            <person name="Gujja S."/>
            <person name="Hansen M."/>
            <person name="Howarth C."/>
            <person name="Imamovic A."/>
            <person name="Ireland A."/>
            <person name="Larimer J."/>
            <person name="McCowan C."/>
            <person name="Murphy C."/>
            <person name="Pearson M."/>
            <person name="Poon T.W."/>
            <person name="Priest M."/>
            <person name="Roberts A."/>
            <person name="Saif S."/>
            <person name="Shea T."/>
            <person name="Sisk P."/>
            <person name="Sykes S."/>
            <person name="Wortman J."/>
            <person name="Nusbaum C."/>
            <person name="Birren B."/>
        </authorList>
    </citation>
    <scope>NUCLEOTIDE SEQUENCE [LARGE SCALE GENOMIC DNA]</scope>
    <source>
        <strain evidence="6">MINIMUS1</strain>
    </source>
</reference>
<evidence type="ECO:0000256" key="1">
    <source>
        <dbReference type="SAM" id="MobiDB-lite"/>
    </source>
</evidence>
<dbReference type="FunFam" id="2.10.220.10:FF:000055">
    <property type="entry name" value="Furin-like protease 2"/>
    <property type="match status" value="1"/>
</dbReference>
<dbReference type="EnsemblMetazoa" id="AMIN000736-RA">
    <property type="protein sequence ID" value="AMIN000736-PA"/>
    <property type="gene ID" value="AMIN000736"/>
</dbReference>
<feature type="compositionally biased region" description="Acidic residues" evidence="1">
    <location>
        <begin position="487"/>
        <end position="502"/>
    </location>
</feature>
<feature type="region of interest" description="Disordered" evidence="1">
    <location>
        <begin position="453"/>
        <end position="548"/>
    </location>
</feature>
<proteinExistence type="predicted"/>
<dbReference type="CDD" id="cd00064">
    <property type="entry name" value="FU"/>
    <property type="match status" value="5"/>
</dbReference>
<evidence type="ECO:0000256" key="3">
    <source>
        <dbReference type="SAM" id="SignalP"/>
    </source>
</evidence>
<dbReference type="AlphaFoldDB" id="A0A182VRP5"/>
<dbReference type="PANTHER" id="PTHR15332">
    <property type="entry name" value="PROPROTEIN CONVERTASE SUBTILISIN_KEXIN TYPE 5-LIKE"/>
    <property type="match status" value="1"/>
</dbReference>
<feature type="compositionally biased region" description="Acidic residues" evidence="1">
    <location>
        <begin position="689"/>
        <end position="698"/>
    </location>
</feature>
<feature type="compositionally biased region" description="Basic and acidic residues" evidence="1">
    <location>
        <begin position="699"/>
        <end position="709"/>
    </location>
</feature>
<dbReference type="Gene3D" id="2.10.220.10">
    <property type="entry name" value="Hormone Receptor, Insulin-like Growth Factor Receptor 1, Chain A, domain 2"/>
    <property type="match status" value="4"/>
</dbReference>
<keyword evidence="3" id="KW-0732">Signal</keyword>
<dbReference type="SUPFAM" id="SSF57184">
    <property type="entry name" value="Growth factor receptor domain"/>
    <property type="match status" value="3"/>
</dbReference>
<dbReference type="VEuPathDB" id="VectorBase:AMIN000736"/>
<feature type="domain" description="EGF-like" evidence="4">
    <location>
        <begin position="116"/>
        <end position="147"/>
    </location>
</feature>
<sequence>MAVTNFHIFVLCFSCADCHPSCATCNGSSESQCILCRAGRFAHEGRCLNACPDGYYGDKKRHECIACPHGCTTCGNGAVCLTCRENWTMNRKGKCIANGNNNCDESEYFENGHCHPCHSTCETCTGPTENECLTCASNLLLQGQRCVNVCDEGYYMEVGVCAKCLHTCTQCVSRMNCTACMKGLQLQSGECRTTCADGYYSDRGTCAKCYLSCHTCSGPRRNQCVQCPEGWQLAGGECFPECPEGFFKTKFGCQRCHHYCKTCNGAGPLACTSCPAHSMLQNGLCIDCLASQYYDPPTQTCKTCHESCRTCSGPGQFSCLTCPFPLHLDRLNHQCVPCCAADASPDDQSCCHCDKATGGCINASPAGKRRIGAEQQLLQFGEESNSGAANVPGEGAVAGQSHRVWQQFLTSTSTPTLMVVAVSGCLLIVTLFVVIFTVLQQKRSQTMYTGIKYNKLGKKPPSGGSRTTRISIPADGDDLLEPIVNNGDEEEEDDEDEEEDKDGDAYGGAEPGRQSAADEDEEEDEAREQQGRFDSRRSTAAMAPTNAARGKRTFRTNFSNFLFLFSLFFPSLDLYLHPLIDETDENKSNKCRSKTATPSRNRIPSIKCSGREQKRSQTMYTGIKYNKLGKKPPSGGSRTTRISIPADGDDLLEPIVNNGDEEEEDDEDEEEDKDGDAYGGAEPGRQSAADEDEEEDEAREQQGRFDSRRSTAAMAPTNAARGKRTFRYATSTRT</sequence>
<feature type="domain" description="EGF-like" evidence="4">
    <location>
        <begin position="208"/>
        <end position="239"/>
    </location>
</feature>
<feature type="signal peptide" evidence="3">
    <location>
        <begin position="1"/>
        <end position="18"/>
    </location>
</feature>
<keyword evidence="6" id="KW-1185">Reference proteome</keyword>
<feature type="transmembrane region" description="Helical" evidence="2">
    <location>
        <begin position="417"/>
        <end position="439"/>
    </location>
</feature>
<accession>A0A182VRP5</accession>
<evidence type="ECO:0000259" key="4">
    <source>
        <dbReference type="SMART" id="SM00181"/>
    </source>
</evidence>
<dbReference type="PANTHER" id="PTHR15332:SF175">
    <property type="entry name" value="PROPROTEIN CONVERTASE SUBTILISIN_KEXIN TYPE 5-LIKE"/>
    <property type="match status" value="1"/>
</dbReference>
<reference evidence="5" key="2">
    <citation type="submission" date="2020-05" db="UniProtKB">
        <authorList>
            <consortium name="EnsemblMetazoa"/>
        </authorList>
    </citation>
    <scope>IDENTIFICATION</scope>
    <source>
        <strain evidence="5">MINIMUS1</strain>
    </source>
</reference>
<feature type="domain" description="EGF-like" evidence="4">
    <location>
        <begin position="303"/>
        <end position="336"/>
    </location>
</feature>
<feature type="chain" id="PRO_5008140154" description="EGF-like domain-containing protein" evidence="3">
    <location>
        <begin position="19"/>
        <end position="734"/>
    </location>
</feature>
<feature type="domain" description="EGF-like" evidence="4">
    <location>
        <begin position="66"/>
        <end position="96"/>
    </location>
</feature>
<dbReference type="FunFam" id="2.10.220.10:FF:000079">
    <property type="entry name" value="Furin-like protease 2"/>
    <property type="match status" value="1"/>
</dbReference>
<evidence type="ECO:0000313" key="5">
    <source>
        <dbReference type="EnsemblMetazoa" id="AMIN000736-PA"/>
    </source>
</evidence>
<name>A0A182VRP5_9DIPT</name>
<dbReference type="Proteomes" id="UP000075920">
    <property type="component" value="Unassembled WGS sequence"/>
</dbReference>
<keyword evidence="2" id="KW-0472">Membrane</keyword>
<protein>
    <recommendedName>
        <fullName evidence="4">EGF-like domain-containing protein</fullName>
    </recommendedName>
</protein>
<keyword evidence="2" id="KW-0812">Transmembrane</keyword>
<evidence type="ECO:0000256" key="2">
    <source>
        <dbReference type="SAM" id="Phobius"/>
    </source>
</evidence>
<dbReference type="InterPro" id="IPR000742">
    <property type="entry name" value="EGF"/>
</dbReference>
<dbReference type="InterPro" id="IPR006212">
    <property type="entry name" value="Furin_repeat"/>
</dbReference>
<dbReference type="InterPro" id="IPR009030">
    <property type="entry name" value="Growth_fac_rcpt_cys_sf"/>
</dbReference>
<keyword evidence="2" id="KW-1133">Transmembrane helix</keyword>
<organism evidence="5 6">
    <name type="scientific">Anopheles minimus</name>
    <dbReference type="NCBI Taxonomy" id="112268"/>
    <lineage>
        <taxon>Eukaryota</taxon>
        <taxon>Metazoa</taxon>
        <taxon>Ecdysozoa</taxon>
        <taxon>Arthropoda</taxon>
        <taxon>Hexapoda</taxon>
        <taxon>Insecta</taxon>
        <taxon>Pterygota</taxon>
        <taxon>Neoptera</taxon>
        <taxon>Endopterygota</taxon>
        <taxon>Diptera</taxon>
        <taxon>Nematocera</taxon>
        <taxon>Culicoidea</taxon>
        <taxon>Culicidae</taxon>
        <taxon>Anophelinae</taxon>
        <taxon>Anopheles</taxon>
    </lineage>
</organism>
<feature type="region of interest" description="Disordered" evidence="1">
    <location>
        <begin position="585"/>
        <end position="734"/>
    </location>
</feature>
<feature type="compositionally biased region" description="Basic and acidic residues" evidence="1">
    <location>
        <begin position="527"/>
        <end position="537"/>
    </location>
</feature>
<feature type="domain" description="EGF-like" evidence="4">
    <location>
        <begin position="255"/>
        <end position="286"/>
    </location>
</feature>
<feature type="transmembrane region" description="Helical" evidence="2">
    <location>
        <begin position="561"/>
        <end position="580"/>
    </location>
</feature>
<dbReference type="SMART" id="SM00181">
    <property type="entry name" value="EGF"/>
    <property type="match status" value="6"/>
</dbReference>
<dbReference type="SMART" id="SM00261">
    <property type="entry name" value="FU"/>
    <property type="match status" value="7"/>
</dbReference>
<evidence type="ECO:0000313" key="6">
    <source>
        <dbReference type="Proteomes" id="UP000075920"/>
    </source>
</evidence>